<feature type="region of interest" description="Disordered" evidence="1">
    <location>
        <begin position="957"/>
        <end position="1009"/>
    </location>
</feature>
<dbReference type="AlphaFoldDB" id="M1VDJ5"/>
<dbReference type="PANTHER" id="PTHR23077:SF9">
    <property type="entry name" value="PEROXISOMAL ATPASE PEX6"/>
    <property type="match status" value="1"/>
</dbReference>
<dbReference type="SUPFAM" id="SSF52540">
    <property type="entry name" value="P-loop containing nucleoside triphosphate hydrolases"/>
    <property type="match status" value="1"/>
</dbReference>
<dbReference type="GO" id="GO:0016558">
    <property type="term" value="P:protein import into peroxisome matrix"/>
    <property type="evidence" value="ECO:0007669"/>
    <property type="project" value="TreeGrafter"/>
</dbReference>
<dbReference type="InterPro" id="IPR027417">
    <property type="entry name" value="P-loop_NTPase"/>
</dbReference>
<proteinExistence type="predicted"/>
<dbReference type="KEGG" id="cme:CYME_CML252C"/>
<feature type="compositionally biased region" description="Polar residues" evidence="1">
    <location>
        <begin position="996"/>
        <end position="1009"/>
    </location>
</feature>
<gene>
    <name evidence="3" type="ORF">CYME_CML252C</name>
</gene>
<dbReference type="PROSITE" id="PS00674">
    <property type="entry name" value="AAA"/>
    <property type="match status" value="1"/>
</dbReference>
<dbReference type="InterPro" id="IPR003960">
    <property type="entry name" value="ATPase_AAA_CS"/>
</dbReference>
<dbReference type="Gene3D" id="3.40.50.300">
    <property type="entry name" value="P-loop containing nucleotide triphosphate hydrolases"/>
    <property type="match status" value="1"/>
</dbReference>
<dbReference type="eggNOG" id="KOG0736">
    <property type="taxonomic scope" value="Eukaryota"/>
</dbReference>
<dbReference type="GO" id="GO:0016887">
    <property type="term" value="F:ATP hydrolysis activity"/>
    <property type="evidence" value="ECO:0007669"/>
    <property type="project" value="InterPro"/>
</dbReference>
<dbReference type="STRING" id="280699.M1VDJ5"/>
<dbReference type="InterPro" id="IPR050168">
    <property type="entry name" value="AAA_ATPase_domain"/>
</dbReference>
<dbReference type="GO" id="GO:0005778">
    <property type="term" value="C:peroxisomal membrane"/>
    <property type="evidence" value="ECO:0007669"/>
    <property type="project" value="TreeGrafter"/>
</dbReference>
<dbReference type="OrthoDB" id="5886at2759"/>
<dbReference type="Gene3D" id="1.10.8.60">
    <property type="match status" value="1"/>
</dbReference>
<dbReference type="SMART" id="SM00382">
    <property type="entry name" value="AAA"/>
    <property type="match status" value="1"/>
</dbReference>
<evidence type="ECO:0000313" key="3">
    <source>
        <dbReference type="EMBL" id="BAM80837.1"/>
    </source>
</evidence>
<protein>
    <submittedName>
        <fullName evidence="3">Probable peroxisomal biogenesis factor 6</fullName>
    </submittedName>
</protein>
<organism evidence="3 4">
    <name type="scientific">Cyanidioschyzon merolae (strain NIES-3377 / 10D)</name>
    <name type="common">Unicellular red alga</name>
    <dbReference type="NCBI Taxonomy" id="280699"/>
    <lineage>
        <taxon>Eukaryota</taxon>
        <taxon>Rhodophyta</taxon>
        <taxon>Bangiophyceae</taxon>
        <taxon>Cyanidiales</taxon>
        <taxon>Cyanidiaceae</taxon>
        <taxon>Cyanidioschyzon</taxon>
    </lineage>
</organism>
<dbReference type="Proteomes" id="UP000007014">
    <property type="component" value="Chromosome 12"/>
</dbReference>
<dbReference type="GO" id="GO:0005829">
    <property type="term" value="C:cytosol"/>
    <property type="evidence" value="ECO:0007669"/>
    <property type="project" value="TreeGrafter"/>
</dbReference>
<dbReference type="Gramene" id="CML252CT">
    <property type="protein sequence ID" value="CML252CT"/>
    <property type="gene ID" value="CML252C"/>
</dbReference>
<evidence type="ECO:0000259" key="2">
    <source>
        <dbReference type="SMART" id="SM00382"/>
    </source>
</evidence>
<dbReference type="RefSeq" id="XP_005536873.1">
    <property type="nucleotide sequence ID" value="XM_005536816.1"/>
</dbReference>
<reference evidence="3 4" key="1">
    <citation type="journal article" date="2004" name="Nature">
        <title>Genome sequence of the ultrasmall unicellular red alga Cyanidioschyzon merolae 10D.</title>
        <authorList>
            <person name="Matsuzaki M."/>
            <person name="Misumi O."/>
            <person name="Shin-i T."/>
            <person name="Maruyama S."/>
            <person name="Takahara M."/>
            <person name="Miyagishima S."/>
            <person name="Mori T."/>
            <person name="Nishida K."/>
            <person name="Yagisawa F."/>
            <person name="Nishida K."/>
            <person name="Yoshida Y."/>
            <person name="Nishimura Y."/>
            <person name="Nakao S."/>
            <person name="Kobayashi T."/>
            <person name="Momoyama Y."/>
            <person name="Higashiyama T."/>
            <person name="Minoda A."/>
            <person name="Sano M."/>
            <person name="Nomoto H."/>
            <person name="Oishi K."/>
            <person name="Hayashi H."/>
            <person name="Ohta F."/>
            <person name="Nishizaka S."/>
            <person name="Haga S."/>
            <person name="Miura S."/>
            <person name="Morishita T."/>
            <person name="Kabeya Y."/>
            <person name="Terasawa K."/>
            <person name="Suzuki Y."/>
            <person name="Ishii Y."/>
            <person name="Asakawa S."/>
            <person name="Takano H."/>
            <person name="Ohta N."/>
            <person name="Kuroiwa H."/>
            <person name="Tanaka K."/>
            <person name="Shimizu N."/>
            <person name="Sugano S."/>
            <person name="Sato N."/>
            <person name="Nozaki H."/>
            <person name="Ogasawara N."/>
            <person name="Kohara Y."/>
            <person name="Kuroiwa T."/>
        </authorList>
    </citation>
    <scope>NUCLEOTIDE SEQUENCE [LARGE SCALE GENOMIC DNA]</scope>
    <source>
        <strain evidence="3 4">10D</strain>
    </source>
</reference>
<dbReference type="HOGENOM" id="CLU_287202_0_0_1"/>
<dbReference type="Pfam" id="PF00004">
    <property type="entry name" value="AAA"/>
    <property type="match status" value="1"/>
</dbReference>
<evidence type="ECO:0000256" key="1">
    <source>
        <dbReference type="SAM" id="MobiDB-lite"/>
    </source>
</evidence>
<evidence type="ECO:0000313" key="4">
    <source>
        <dbReference type="Proteomes" id="UP000007014"/>
    </source>
</evidence>
<dbReference type="InterPro" id="IPR003593">
    <property type="entry name" value="AAA+_ATPase"/>
</dbReference>
<sequence>MNDALYFLYQHTSSFEKLTDYEPAVLVEASPLEPYQTLAPADVELDFAVLVPEACARLWGWPRNTLVSVNGKHWAYVELVESEVQHSTQPAQVWLTQPLWWTLHHSDDDDEVPCPTTRRCWLSLRQAARYEPIRWRLGSVPATRVVAEAVPRAKRVRVAVINDGRIRDLDAEVASALVQAAFRRFITERAPHRPLLLKVGDVLAVPLPAFAEPERQAQTRADSSEVPCRAAAPGTEFVQHSLTSWFESIHRPVFYTRVMAVDADDDAAASVSTSSLQKIVSDLGAAVDADRTRLLQEAHLPGQTVYPLRNRWHLRARAWERMLFEQALEPLNKLKQVLDASLAWMRSPGSESSSKRGAPGPPLSVLAVLVYGNRPLQTLWTCLQELNAWGMHLCEIDCALLMPAGVADRTPASASNSRATATLDPWQTLLAHLRLAEERWRDAWPAVLFLSRFDVLVRLVSPGALEQGVNVEVQRALLATLRRLLGDRTWYIDTASVGSSSTKPPLTRSVSGVVHHGMRSETVSGQVRRWLVFVDVSATTLTPADLPASLRGLLTAALETPPVTRLEVVRALERTLVHELGTSIPFGDAFRRRLGAALADIQTWRESEALALLRRLAGRLQVASVNGTPAPGDIEQYITLVADSARFFQRMRMAVTVGIPSVPQVRWTDIGGLEAAKEEVRTLLGSGPGFSSSSSSAAAAAAGRRLPRRSGILFYGPPGTGKTLLAKAIASACGCAFISVKGPELMNMYIGESERNIREIFTRARQSAPCVIFFDELDSIAPRRGAGSDSGGVSDRMVAQLLAEIDACQMSSRPGRLASVATVLGAAVDDAAAAAAAVDTSASRPTAAVFVLGATNRPDLLDPALLRPGRFERLVYIGAPSTMAEKLQVLEALTSKFQLAPDVDLQQVLASAPPVLTGADLYGLAAQAWVRAAKRTLAESTLGNAYRDLMKRLVGDSDQRGSSEAASNGATTATAAAAETTGDAATSTRLSTTSANGSEPVSSVADASSETVTPLVIVRQEDLLEAALQATSSVSSTDLQRYRELFERFTTSNRNDVASWDGNLDAVTATATQP</sequence>
<feature type="compositionally biased region" description="Low complexity" evidence="1">
    <location>
        <begin position="962"/>
        <end position="995"/>
    </location>
</feature>
<dbReference type="EMBL" id="AP006494">
    <property type="protein sequence ID" value="BAM80837.1"/>
    <property type="molecule type" value="Genomic_DNA"/>
</dbReference>
<name>M1VDJ5_CYAM1</name>
<feature type="domain" description="AAA+ ATPase" evidence="2">
    <location>
        <begin position="708"/>
        <end position="881"/>
    </location>
</feature>
<accession>M1VDJ5</accession>
<dbReference type="InterPro" id="IPR003959">
    <property type="entry name" value="ATPase_AAA_core"/>
</dbReference>
<reference evidence="3 4" key="2">
    <citation type="journal article" date="2007" name="BMC Biol.">
        <title>A 100%-complete sequence reveals unusually simple genomic features in the hot-spring red alga Cyanidioschyzon merolae.</title>
        <authorList>
            <person name="Nozaki H."/>
            <person name="Takano H."/>
            <person name="Misumi O."/>
            <person name="Terasawa K."/>
            <person name="Matsuzaki M."/>
            <person name="Maruyama S."/>
            <person name="Nishida K."/>
            <person name="Yagisawa F."/>
            <person name="Yoshida Y."/>
            <person name="Fujiwara T."/>
            <person name="Takio S."/>
            <person name="Tamura K."/>
            <person name="Chung S.J."/>
            <person name="Nakamura S."/>
            <person name="Kuroiwa H."/>
            <person name="Tanaka K."/>
            <person name="Sato N."/>
            <person name="Kuroiwa T."/>
        </authorList>
    </citation>
    <scope>NUCLEOTIDE SEQUENCE [LARGE SCALE GENOMIC DNA]</scope>
    <source>
        <strain evidence="3 4">10D</strain>
    </source>
</reference>
<keyword evidence="4" id="KW-1185">Reference proteome</keyword>
<dbReference type="PANTHER" id="PTHR23077">
    <property type="entry name" value="AAA-FAMILY ATPASE"/>
    <property type="match status" value="1"/>
</dbReference>
<dbReference type="GeneID" id="16994672"/>
<dbReference type="GO" id="GO:0005524">
    <property type="term" value="F:ATP binding"/>
    <property type="evidence" value="ECO:0007669"/>
    <property type="project" value="InterPro"/>
</dbReference>